<gene>
    <name evidence="2" type="ORF">JRQ81_017025</name>
</gene>
<reference evidence="2" key="1">
    <citation type="journal article" date="2023" name="DNA Res.">
        <title>Chromosome-level genome assembly of Phrynocephalus forsythii using third-generation DNA sequencing and Hi-C analysis.</title>
        <authorList>
            <person name="Qi Y."/>
            <person name="Zhao W."/>
            <person name="Zhao Y."/>
            <person name="Niu C."/>
            <person name="Cao S."/>
            <person name="Zhang Y."/>
        </authorList>
    </citation>
    <scope>NUCLEOTIDE SEQUENCE</scope>
    <source>
        <tissue evidence="2">Muscle</tissue>
    </source>
</reference>
<feature type="region of interest" description="Disordered" evidence="1">
    <location>
        <begin position="34"/>
        <end position="134"/>
    </location>
</feature>
<sequence>MKPEGNQIKTCPITEDIKMSFMSPLSISSNFCSPHSSINKLGHTPVQNHKGEVTSSGGEAILSPAEERSMTDIYNGNLVRGGNPSEDLQGSSVGNPSRKRIRDHAEKKRGGQLSQTPKNVLPLKLTPDSPKDFP</sequence>
<feature type="compositionally biased region" description="Polar residues" evidence="1">
    <location>
        <begin position="86"/>
        <end position="95"/>
    </location>
</feature>
<keyword evidence="3" id="KW-1185">Reference proteome</keyword>
<evidence type="ECO:0000313" key="2">
    <source>
        <dbReference type="EMBL" id="KAJ7327266.1"/>
    </source>
</evidence>
<protein>
    <submittedName>
        <fullName evidence="2">Uncharacterized protein</fullName>
    </submittedName>
</protein>
<evidence type="ECO:0000256" key="1">
    <source>
        <dbReference type="SAM" id="MobiDB-lite"/>
    </source>
</evidence>
<evidence type="ECO:0000313" key="3">
    <source>
        <dbReference type="Proteomes" id="UP001142489"/>
    </source>
</evidence>
<dbReference type="EMBL" id="JAPFRF010000007">
    <property type="protein sequence ID" value="KAJ7327266.1"/>
    <property type="molecule type" value="Genomic_DNA"/>
</dbReference>
<dbReference type="AlphaFoldDB" id="A0A9Q0XTC5"/>
<organism evidence="2 3">
    <name type="scientific">Phrynocephalus forsythii</name>
    <dbReference type="NCBI Taxonomy" id="171643"/>
    <lineage>
        <taxon>Eukaryota</taxon>
        <taxon>Metazoa</taxon>
        <taxon>Chordata</taxon>
        <taxon>Craniata</taxon>
        <taxon>Vertebrata</taxon>
        <taxon>Euteleostomi</taxon>
        <taxon>Lepidosauria</taxon>
        <taxon>Squamata</taxon>
        <taxon>Bifurcata</taxon>
        <taxon>Unidentata</taxon>
        <taxon>Episquamata</taxon>
        <taxon>Toxicofera</taxon>
        <taxon>Iguania</taxon>
        <taxon>Acrodonta</taxon>
        <taxon>Agamidae</taxon>
        <taxon>Agaminae</taxon>
        <taxon>Phrynocephalus</taxon>
    </lineage>
</organism>
<dbReference type="Proteomes" id="UP001142489">
    <property type="component" value="Unassembled WGS sequence"/>
</dbReference>
<proteinExistence type="predicted"/>
<comment type="caution">
    <text evidence="2">The sequence shown here is derived from an EMBL/GenBank/DDBJ whole genome shotgun (WGS) entry which is preliminary data.</text>
</comment>
<feature type="non-terminal residue" evidence="2">
    <location>
        <position position="134"/>
    </location>
</feature>
<accession>A0A9Q0XTC5</accession>
<name>A0A9Q0XTC5_9SAUR</name>